<proteinExistence type="predicted"/>
<protein>
    <submittedName>
        <fullName evidence="2">Uncharacterized protein</fullName>
    </submittedName>
</protein>
<feature type="compositionally biased region" description="Basic residues" evidence="1">
    <location>
        <begin position="17"/>
        <end position="33"/>
    </location>
</feature>
<evidence type="ECO:0000313" key="3">
    <source>
        <dbReference type="Proteomes" id="UP000076858"/>
    </source>
</evidence>
<comment type="caution">
    <text evidence="2">The sequence shown here is derived from an EMBL/GenBank/DDBJ whole genome shotgun (WGS) entry which is preliminary data.</text>
</comment>
<dbReference type="AlphaFoldDB" id="A0A164YGI8"/>
<sequence length="43" mass="5083">MFVGRLKDAVGIERLRVNSRKRKDRAGRKKKKNAKETLQKSRE</sequence>
<feature type="compositionally biased region" description="Basic and acidic residues" evidence="1">
    <location>
        <begin position="34"/>
        <end position="43"/>
    </location>
</feature>
<feature type="region of interest" description="Disordered" evidence="1">
    <location>
        <begin position="17"/>
        <end position="43"/>
    </location>
</feature>
<name>A0A164YGI8_9CRUS</name>
<keyword evidence="3" id="KW-1185">Reference proteome</keyword>
<reference evidence="2 3" key="1">
    <citation type="submission" date="2016-03" db="EMBL/GenBank/DDBJ databases">
        <title>EvidentialGene: Evidence-directed Construction of Genes on Genomes.</title>
        <authorList>
            <person name="Gilbert D.G."/>
            <person name="Choi J.-H."/>
            <person name="Mockaitis K."/>
            <person name="Colbourne J."/>
            <person name="Pfrender M."/>
        </authorList>
    </citation>
    <scope>NUCLEOTIDE SEQUENCE [LARGE SCALE GENOMIC DNA]</scope>
    <source>
        <strain evidence="2 3">Xinb3</strain>
        <tissue evidence="2">Complete organism</tissue>
    </source>
</reference>
<accession>A0A164YGI8</accession>
<dbReference type="Proteomes" id="UP000076858">
    <property type="component" value="Unassembled WGS sequence"/>
</dbReference>
<organism evidence="2 3">
    <name type="scientific">Daphnia magna</name>
    <dbReference type="NCBI Taxonomy" id="35525"/>
    <lineage>
        <taxon>Eukaryota</taxon>
        <taxon>Metazoa</taxon>
        <taxon>Ecdysozoa</taxon>
        <taxon>Arthropoda</taxon>
        <taxon>Crustacea</taxon>
        <taxon>Branchiopoda</taxon>
        <taxon>Diplostraca</taxon>
        <taxon>Cladocera</taxon>
        <taxon>Anomopoda</taxon>
        <taxon>Daphniidae</taxon>
        <taxon>Daphnia</taxon>
    </lineage>
</organism>
<evidence type="ECO:0000313" key="2">
    <source>
        <dbReference type="EMBL" id="KZS15231.1"/>
    </source>
</evidence>
<evidence type="ECO:0000256" key="1">
    <source>
        <dbReference type="SAM" id="MobiDB-lite"/>
    </source>
</evidence>
<gene>
    <name evidence="2" type="ORF">APZ42_019305</name>
</gene>
<dbReference type="EMBL" id="LRGB01000915">
    <property type="protein sequence ID" value="KZS15231.1"/>
    <property type="molecule type" value="Genomic_DNA"/>
</dbReference>